<keyword evidence="5" id="KW-1185">Reference proteome</keyword>
<dbReference type="Gene3D" id="3.40.50.11220">
    <property type="match status" value="1"/>
</dbReference>
<feature type="domain" description="CobE/GbiG C-terminal" evidence="1">
    <location>
        <begin position="219"/>
        <end position="336"/>
    </location>
</feature>
<reference evidence="4 5" key="1">
    <citation type="submission" date="2019-11" db="EMBL/GenBank/DDBJ databases">
        <authorList>
            <person name="Zheng R.K."/>
            <person name="Sun C.M."/>
        </authorList>
    </citation>
    <scope>NUCLEOTIDE SEQUENCE [LARGE SCALE GENOMIC DNA]</scope>
    <source>
        <strain evidence="4 5">SRB007</strain>
    </source>
</reference>
<evidence type="ECO:0000259" key="2">
    <source>
        <dbReference type="Pfam" id="PF11760"/>
    </source>
</evidence>
<feature type="domain" description="Cobalamin synthesis G N-terminal" evidence="2">
    <location>
        <begin position="49"/>
        <end position="129"/>
    </location>
</feature>
<dbReference type="PANTHER" id="PTHR37477">
    <property type="entry name" value="COBALT-PRECORRIN-5A HYDROLASE"/>
    <property type="match status" value="1"/>
</dbReference>
<dbReference type="Gene3D" id="3.30.420.180">
    <property type="entry name" value="CobE/GbiG C-terminal domain"/>
    <property type="match status" value="1"/>
</dbReference>
<dbReference type="InterPro" id="IPR036518">
    <property type="entry name" value="CobE/GbiG_C_sf"/>
</dbReference>
<dbReference type="SUPFAM" id="SSF159664">
    <property type="entry name" value="CobE/GbiG C-terminal domain-like"/>
    <property type="match status" value="1"/>
</dbReference>
<dbReference type="InterPro" id="IPR021744">
    <property type="entry name" value="CbiG_N"/>
</dbReference>
<accession>A0A6I6JGH8</accession>
<dbReference type="InterPro" id="IPR021745">
    <property type="entry name" value="CbiG_mid"/>
</dbReference>
<dbReference type="SUPFAM" id="SSF159672">
    <property type="entry name" value="CbiG N-terminal domain-like"/>
    <property type="match status" value="1"/>
</dbReference>
<dbReference type="Pfam" id="PF11761">
    <property type="entry name" value="CbiG_mid"/>
    <property type="match status" value="1"/>
</dbReference>
<evidence type="ECO:0000259" key="3">
    <source>
        <dbReference type="Pfam" id="PF11761"/>
    </source>
</evidence>
<dbReference type="InterPro" id="IPR052553">
    <property type="entry name" value="CbiG_hydrolase"/>
</dbReference>
<evidence type="ECO:0000259" key="1">
    <source>
        <dbReference type="Pfam" id="PF01890"/>
    </source>
</evidence>
<dbReference type="PANTHER" id="PTHR37477:SF1">
    <property type="entry name" value="COBALT-PRECORRIN-5A HYDROLASE"/>
    <property type="match status" value="1"/>
</dbReference>
<dbReference type="Pfam" id="PF11760">
    <property type="entry name" value="CbiG_N"/>
    <property type="match status" value="1"/>
</dbReference>
<organism evidence="4 5">
    <name type="scientific">Pseudodesulfovibrio cashew</name>
    <dbReference type="NCBI Taxonomy" id="2678688"/>
    <lineage>
        <taxon>Bacteria</taxon>
        <taxon>Pseudomonadati</taxon>
        <taxon>Thermodesulfobacteriota</taxon>
        <taxon>Desulfovibrionia</taxon>
        <taxon>Desulfovibrionales</taxon>
        <taxon>Desulfovibrionaceae</taxon>
    </lineage>
</organism>
<dbReference type="EMBL" id="CP046400">
    <property type="protein sequence ID" value="QGY41966.1"/>
    <property type="molecule type" value="Genomic_DNA"/>
</dbReference>
<dbReference type="AlphaFoldDB" id="A0A6I6JGH8"/>
<dbReference type="InterPro" id="IPR002750">
    <property type="entry name" value="CobE/GbiG_C"/>
</dbReference>
<gene>
    <name evidence="4" type="ORF">GM415_02945</name>
</gene>
<dbReference type="KEGG" id="psel:GM415_02945"/>
<sequence>MSETLALYALTRQGTALARKLALELGGTVHAPRRFADDGVHPFESLPELVAETFGAFDGHVFVAAAGIAVRCIAPHLKGKADDPAVTVLDQQGRFAVSLLSGHLGGANDLAVRCAAVTGGQAVITTATDTAGVPSLDVLARDAGMTIGNIERVKVVNGALLEGKPVQVFDPGRYLGAEGELFVPVPDPDSWRMGEPGVWVSWKDDCPDADALWLYPRVLMLGVGCRRGVSGDEIFNHVRNVFDAAGLSLDAVGGLASIDLKADEPGLLEAAQALDVKPVFYPKETLDAVDAPNPSGTVFRRVGVASVSEASALLLSGRGELLVEKTKTNTVTLAVAREKKKEG</sequence>
<dbReference type="GO" id="GO:0009236">
    <property type="term" value="P:cobalamin biosynthetic process"/>
    <property type="evidence" value="ECO:0007669"/>
    <property type="project" value="InterPro"/>
</dbReference>
<dbReference type="Pfam" id="PF01890">
    <property type="entry name" value="CbiG_C"/>
    <property type="match status" value="1"/>
</dbReference>
<feature type="domain" description="Cobalamin biosynthesis central region" evidence="3">
    <location>
        <begin position="134"/>
        <end position="216"/>
    </location>
</feature>
<dbReference type="Proteomes" id="UP000428328">
    <property type="component" value="Chromosome"/>
</dbReference>
<proteinExistence type="predicted"/>
<evidence type="ECO:0000313" key="5">
    <source>
        <dbReference type="Proteomes" id="UP000428328"/>
    </source>
</evidence>
<protein>
    <submittedName>
        <fullName evidence="4">Cobalamin biosynthesis protein CbiG</fullName>
    </submittedName>
</protein>
<evidence type="ECO:0000313" key="4">
    <source>
        <dbReference type="EMBL" id="QGY41966.1"/>
    </source>
</evidence>
<name>A0A6I6JGH8_9BACT</name>
<dbReference type="InterPro" id="IPR038029">
    <property type="entry name" value="GbiG_N_sf"/>
</dbReference>